<accession>A0ABN3DVF6</accession>
<dbReference type="InterPro" id="IPR050109">
    <property type="entry name" value="HTH-type_TetR-like_transc_reg"/>
</dbReference>
<keyword evidence="3" id="KW-0804">Transcription</keyword>
<reference evidence="6 7" key="1">
    <citation type="journal article" date="2019" name="Int. J. Syst. Evol. Microbiol.">
        <title>The Global Catalogue of Microorganisms (GCM) 10K type strain sequencing project: providing services to taxonomists for standard genome sequencing and annotation.</title>
        <authorList>
            <consortium name="The Broad Institute Genomics Platform"/>
            <consortium name="The Broad Institute Genome Sequencing Center for Infectious Disease"/>
            <person name="Wu L."/>
            <person name="Ma J."/>
        </authorList>
    </citation>
    <scope>NUCLEOTIDE SEQUENCE [LARGE SCALE GENOMIC DNA]</scope>
    <source>
        <strain evidence="6 7">JCM 16117</strain>
    </source>
</reference>
<dbReference type="InterPro" id="IPR041347">
    <property type="entry name" value="MftR_C"/>
</dbReference>
<evidence type="ECO:0000256" key="2">
    <source>
        <dbReference type="ARBA" id="ARBA00023125"/>
    </source>
</evidence>
<evidence type="ECO:0000313" key="6">
    <source>
        <dbReference type="EMBL" id="GAA2242588.1"/>
    </source>
</evidence>
<dbReference type="Pfam" id="PF00440">
    <property type="entry name" value="TetR_N"/>
    <property type="match status" value="1"/>
</dbReference>
<comment type="caution">
    <text evidence="6">The sequence shown here is derived from an EMBL/GenBank/DDBJ whole genome shotgun (WGS) entry which is preliminary data.</text>
</comment>
<evidence type="ECO:0000313" key="7">
    <source>
        <dbReference type="Proteomes" id="UP001500929"/>
    </source>
</evidence>
<name>A0ABN3DVF6_9MICO</name>
<dbReference type="PROSITE" id="PS50977">
    <property type="entry name" value="HTH_TETR_2"/>
    <property type="match status" value="1"/>
</dbReference>
<dbReference type="EMBL" id="BAAAQY010000009">
    <property type="protein sequence ID" value="GAA2242588.1"/>
    <property type="molecule type" value="Genomic_DNA"/>
</dbReference>
<dbReference type="PRINTS" id="PR00455">
    <property type="entry name" value="HTHTETR"/>
</dbReference>
<gene>
    <name evidence="6" type="ORF">GCM10009851_29870</name>
</gene>
<organism evidence="6 7">
    <name type="scientific">Herbiconiux moechotypicola</name>
    <dbReference type="NCBI Taxonomy" id="637393"/>
    <lineage>
        <taxon>Bacteria</taxon>
        <taxon>Bacillati</taxon>
        <taxon>Actinomycetota</taxon>
        <taxon>Actinomycetes</taxon>
        <taxon>Micrococcales</taxon>
        <taxon>Microbacteriaceae</taxon>
        <taxon>Herbiconiux</taxon>
    </lineage>
</organism>
<keyword evidence="2 4" id="KW-0238">DNA-binding</keyword>
<dbReference type="Gene3D" id="1.10.357.10">
    <property type="entry name" value="Tetracycline Repressor, domain 2"/>
    <property type="match status" value="1"/>
</dbReference>
<dbReference type="Pfam" id="PF17754">
    <property type="entry name" value="TetR_C_14"/>
    <property type="match status" value="1"/>
</dbReference>
<feature type="domain" description="HTH tetR-type" evidence="5">
    <location>
        <begin position="6"/>
        <end position="66"/>
    </location>
</feature>
<evidence type="ECO:0000256" key="1">
    <source>
        <dbReference type="ARBA" id="ARBA00023015"/>
    </source>
</evidence>
<dbReference type="InterPro" id="IPR001647">
    <property type="entry name" value="HTH_TetR"/>
</dbReference>
<evidence type="ECO:0000256" key="3">
    <source>
        <dbReference type="ARBA" id="ARBA00023163"/>
    </source>
</evidence>
<keyword evidence="7" id="KW-1185">Reference proteome</keyword>
<dbReference type="InterPro" id="IPR009057">
    <property type="entry name" value="Homeodomain-like_sf"/>
</dbReference>
<protein>
    <submittedName>
        <fullName evidence="6">TetR family transcriptional regulator</fullName>
    </submittedName>
</protein>
<dbReference type="RefSeq" id="WP_259480405.1">
    <property type="nucleotide sequence ID" value="NZ_BAAAQY010000009.1"/>
</dbReference>
<keyword evidence="1" id="KW-0805">Transcription regulation</keyword>
<evidence type="ECO:0000259" key="5">
    <source>
        <dbReference type="PROSITE" id="PS50977"/>
    </source>
</evidence>
<dbReference type="PANTHER" id="PTHR30055">
    <property type="entry name" value="HTH-TYPE TRANSCRIPTIONAL REGULATOR RUTR"/>
    <property type="match status" value="1"/>
</dbReference>
<feature type="DNA-binding region" description="H-T-H motif" evidence="4">
    <location>
        <begin position="29"/>
        <end position="48"/>
    </location>
</feature>
<sequence length="197" mass="21007">MARWEPGTRDRLRAVALELFAAQGFEVTTTAEIAAAAGVTERTYFRHFADKREVLFGGQEQFQNGFVEGIVAAVPELDALGTVAAALTAAASFFPDEHRAHSRVRQSVIVANPALLERESLKMAALGEALGEALRRRGHPEPEASLAAQTAVTVFGVAFRQWLADGETRSLVEIEAEVWAGLRALVRPAAGGSGAPA</sequence>
<proteinExistence type="predicted"/>
<dbReference type="Proteomes" id="UP001500929">
    <property type="component" value="Unassembled WGS sequence"/>
</dbReference>
<evidence type="ECO:0000256" key="4">
    <source>
        <dbReference type="PROSITE-ProRule" id="PRU00335"/>
    </source>
</evidence>
<dbReference type="PANTHER" id="PTHR30055:SF238">
    <property type="entry name" value="MYCOFACTOCIN BIOSYNTHESIS TRANSCRIPTIONAL REGULATOR MFTR-RELATED"/>
    <property type="match status" value="1"/>
</dbReference>
<dbReference type="SUPFAM" id="SSF46689">
    <property type="entry name" value="Homeodomain-like"/>
    <property type="match status" value="1"/>
</dbReference>